<reference evidence="3 4" key="1">
    <citation type="submission" date="2018-08" db="EMBL/GenBank/DDBJ databases">
        <title>Actinomadura spongicola sp. nov., isolated from marine sponge Leucetta chagosensis.</title>
        <authorList>
            <person name="Li L."/>
            <person name="Lin H.W."/>
        </authorList>
    </citation>
    <scope>NUCLEOTIDE SEQUENCE [LARGE SCALE GENOMIC DNA]</scope>
    <source>
        <strain evidence="3 4">LHW52907</strain>
    </source>
</reference>
<dbReference type="GO" id="GO:0003677">
    <property type="term" value="F:DNA binding"/>
    <property type="evidence" value="ECO:0007669"/>
    <property type="project" value="UniProtKB-KW"/>
</dbReference>
<dbReference type="Gene3D" id="1.10.1660.10">
    <property type="match status" value="1"/>
</dbReference>
<dbReference type="PANTHER" id="PTHR30204:SF97">
    <property type="entry name" value="MERR FAMILY REGULATORY PROTEIN"/>
    <property type="match status" value="1"/>
</dbReference>
<evidence type="ECO:0000313" key="4">
    <source>
        <dbReference type="Proteomes" id="UP000262882"/>
    </source>
</evidence>
<evidence type="ECO:0000259" key="2">
    <source>
        <dbReference type="PROSITE" id="PS50937"/>
    </source>
</evidence>
<accession>A0A372GHC8</accession>
<dbReference type="SMART" id="SM00422">
    <property type="entry name" value="HTH_MERR"/>
    <property type="match status" value="1"/>
</dbReference>
<comment type="caution">
    <text evidence="3">The sequence shown here is derived from an EMBL/GenBank/DDBJ whole genome shotgun (WGS) entry which is preliminary data.</text>
</comment>
<evidence type="ECO:0000313" key="3">
    <source>
        <dbReference type="EMBL" id="RFS84493.1"/>
    </source>
</evidence>
<dbReference type="PROSITE" id="PS50937">
    <property type="entry name" value="HTH_MERR_2"/>
    <property type="match status" value="1"/>
</dbReference>
<dbReference type="Proteomes" id="UP000262882">
    <property type="component" value="Unassembled WGS sequence"/>
</dbReference>
<dbReference type="SUPFAM" id="SSF46955">
    <property type="entry name" value="Putative DNA-binding domain"/>
    <property type="match status" value="1"/>
</dbReference>
<proteinExistence type="predicted"/>
<dbReference type="PROSITE" id="PS00552">
    <property type="entry name" value="HTH_MERR_1"/>
    <property type="match status" value="1"/>
</dbReference>
<dbReference type="PRINTS" id="PR00040">
    <property type="entry name" value="HTHMERR"/>
</dbReference>
<organism evidence="3 4">
    <name type="scientific">Actinomadura spongiicola</name>
    <dbReference type="NCBI Taxonomy" id="2303421"/>
    <lineage>
        <taxon>Bacteria</taxon>
        <taxon>Bacillati</taxon>
        <taxon>Actinomycetota</taxon>
        <taxon>Actinomycetes</taxon>
        <taxon>Streptosporangiales</taxon>
        <taxon>Thermomonosporaceae</taxon>
        <taxon>Actinomadura</taxon>
    </lineage>
</organism>
<feature type="domain" description="HTH merR-type" evidence="2">
    <location>
        <begin position="5"/>
        <end position="73"/>
    </location>
</feature>
<dbReference type="GO" id="GO:0003700">
    <property type="term" value="F:DNA-binding transcription factor activity"/>
    <property type="evidence" value="ECO:0007669"/>
    <property type="project" value="InterPro"/>
</dbReference>
<dbReference type="PANTHER" id="PTHR30204">
    <property type="entry name" value="REDOX-CYCLING DRUG-SENSING TRANSCRIPTIONAL ACTIVATOR SOXR"/>
    <property type="match status" value="1"/>
</dbReference>
<dbReference type="RefSeq" id="WP_117399834.1">
    <property type="nucleotide sequence ID" value="NZ_QVNQ01000004.1"/>
</dbReference>
<protein>
    <submittedName>
        <fullName evidence="3">MerR family transcriptional regulator</fullName>
    </submittedName>
</protein>
<dbReference type="AlphaFoldDB" id="A0A372GHC8"/>
<gene>
    <name evidence="3" type="ORF">D0T12_13005</name>
</gene>
<dbReference type="InterPro" id="IPR000551">
    <property type="entry name" value="MerR-type_HTH_dom"/>
</dbReference>
<name>A0A372GHC8_9ACTN</name>
<dbReference type="InterPro" id="IPR047057">
    <property type="entry name" value="MerR_fam"/>
</dbReference>
<dbReference type="EMBL" id="QVNQ01000004">
    <property type="protein sequence ID" value="RFS84493.1"/>
    <property type="molecule type" value="Genomic_DNA"/>
</dbReference>
<keyword evidence="4" id="KW-1185">Reference proteome</keyword>
<keyword evidence="1" id="KW-0238">DNA-binding</keyword>
<evidence type="ECO:0000256" key="1">
    <source>
        <dbReference type="ARBA" id="ARBA00023125"/>
    </source>
</evidence>
<dbReference type="OrthoDB" id="9802039at2"/>
<dbReference type="Pfam" id="PF13411">
    <property type="entry name" value="MerR_1"/>
    <property type="match status" value="1"/>
</dbReference>
<sequence length="142" mass="15273">MADERLTIGELASRTGVATSALRYWEEFGLLPPPDRVSGQRRYPPSAVGLVGAILALRDVGFPLNDIRAFLGPHASAADGWRDTARRKLAELDEHIARAQTARTAVAHALACPHEDLFDCPTFAMVIAARAAGAPIEEVHGH</sequence>
<dbReference type="InterPro" id="IPR009061">
    <property type="entry name" value="DNA-bd_dom_put_sf"/>
</dbReference>